<protein>
    <submittedName>
        <fullName evidence="2">Uncharacterized protein</fullName>
    </submittedName>
</protein>
<sequence length="60" mass="6944">MNFKQSVRADNRNNLVATEEDDAAHRSKNNDLHFINKRIAGKYSKPEMPLRDMNVRVGVM</sequence>
<accession>A0A9D4K8U7</accession>
<evidence type="ECO:0000313" key="3">
    <source>
        <dbReference type="Proteomes" id="UP000828390"/>
    </source>
</evidence>
<proteinExistence type="predicted"/>
<evidence type="ECO:0000256" key="1">
    <source>
        <dbReference type="SAM" id="MobiDB-lite"/>
    </source>
</evidence>
<reference evidence="2" key="2">
    <citation type="submission" date="2020-11" db="EMBL/GenBank/DDBJ databases">
        <authorList>
            <person name="McCartney M.A."/>
            <person name="Auch B."/>
            <person name="Kono T."/>
            <person name="Mallez S."/>
            <person name="Becker A."/>
            <person name="Gohl D.M."/>
            <person name="Silverstein K.A.T."/>
            <person name="Koren S."/>
            <person name="Bechman K.B."/>
            <person name="Herman A."/>
            <person name="Abrahante J.E."/>
            <person name="Garbe J."/>
        </authorList>
    </citation>
    <scope>NUCLEOTIDE SEQUENCE</scope>
    <source>
        <strain evidence="2">Duluth1</strain>
        <tissue evidence="2">Whole animal</tissue>
    </source>
</reference>
<dbReference type="Proteomes" id="UP000828390">
    <property type="component" value="Unassembled WGS sequence"/>
</dbReference>
<name>A0A9D4K8U7_DREPO</name>
<gene>
    <name evidence="2" type="ORF">DPMN_108407</name>
</gene>
<comment type="caution">
    <text evidence="2">The sequence shown here is derived from an EMBL/GenBank/DDBJ whole genome shotgun (WGS) entry which is preliminary data.</text>
</comment>
<organism evidence="2 3">
    <name type="scientific">Dreissena polymorpha</name>
    <name type="common">Zebra mussel</name>
    <name type="synonym">Mytilus polymorpha</name>
    <dbReference type="NCBI Taxonomy" id="45954"/>
    <lineage>
        <taxon>Eukaryota</taxon>
        <taxon>Metazoa</taxon>
        <taxon>Spiralia</taxon>
        <taxon>Lophotrochozoa</taxon>
        <taxon>Mollusca</taxon>
        <taxon>Bivalvia</taxon>
        <taxon>Autobranchia</taxon>
        <taxon>Heteroconchia</taxon>
        <taxon>Euheterodonta</taxon>
        <taxon>Imparidentia</taxon>
        <taxon>Neoheterodontei</taxon>
        <taxon>Myida</taxon>
        <taxon>Dreissenoidea</taxon>
        <taxon>Dreissenidae</taxon>
        <taxon>Dreissena</taxon>
    </lineage>
</organism>
<evidence type="ECO:0000313" key="2">
    <source>
        <dbReference type="EMBL" id="KAH3835069.1"/>
    </source>
</evidence>
<feature type="region of interest" description="Disordered" evidence="1">
    <location>
        <begin position="1"/>
        <end position="25"/>
    </location>
</feature>
<dbReference type="EMBL" id="JAIWYP010000004">
    <property type="protein sequence ID" value="KAH3835069.1"/>
    <property type="molecule type" value="Genomic_DNA"/>
</dbReference>
<reference evidence="2" key="1">
    <citation type="journal article" date="2019" name="bioRxiv">
        <title>The Genome of the Zebra Mussel, Dreissena polymorpha: A Resource for Invasive Species Research.</title>
        <authorList>
            <person name="McCartney M.A."/>
            <person name="Auch B."/>
            <person name="Kono T."/>
            <person name="Mallez S."/>
            <person name="Zhang Y."/>
            <person name="Obille A."/>
            <person name="Becker A."/>
            <person name="Abrahante J.E."/>
            <person name="Garbe J."/>
            <person name="Badalamenti J.P."/>
            <person name="Herman A."/>
            <person name="Mangelson H."/>
            <person name="Liachko I."/>
            <person name="Sullivan S."/>
            <person name="Sone E.D."/>
            <person name="Koren S."/>
            <person name="Silverstein K.A.T."/>
            <person name="Beckman K.B."/>
            <person name="Gohl D.M."/>
        </authorList>
    </citation>
    <scope>NUCLEOTIDE SEQUENCE</scope>
    <source>
        <strain evidence="2">Duluth1</strain>
        <tissue evidence="2">Whole animal</tissue>
    </source>
</reference>
<keyword evidence="3" id="KW-1185">Reference proteome</keyword>
<dbReference type="AlphaFoldDB" id="A0A9D4K8U7"/>